<dbReference type="eggNOG" id="COG3173">
    <property type="taxonomic scope" value="Bacteria"/>
</dbReference>
<accession>A0A8E2X5S2</accession>
<keyword evidence="3" id="KW-0808">Transferase</keyword>
<sequence>MHPDEVPTDVHLVRALLTTQFPRWAGLPVSPVTSSGTDNAMFRLGPSLVARLPRIPAAVDNVARERRWLPHLAPHLPVAVPVPVAHGEPAHGYPFPWSVLRWLDGENPSPPTTTPPAGPATGPADPPTGPAGPPTGSGDPPLGPGSPLPDAGNPSPGGRNPLPERKKHLPEGGNPQSKGENSLPNSGPSGEPGTKSATESHADPHAEPLGGPPDFHSTGGHRQSEAARGQLSTGVDEELARGLAGFVAALRAVDPAGGPESGRGQALVTRDEPTRAALAQLDGEIDVAGAARVWADCLAVGPGDAAPAWCHGDLSPGNVLVRDGRLRAVIDFGGIGVGDPTVDLVVAWNLLSPAGREVFRAELAVDDATWERGRGWALSIALIQLPYYRTSNPALAANARHTISEALSPGR</sequence>
<feature type="compositionally biased region" description="Pro residues" evidence="1">
    <location>
        <begin position="108"/>
        <end position="133"/>
    </location>
</feature>
<evidence type="ECO:0000313" key="4">
    <source>
        <dbReference type="Proteomes" id="UP000019277"/>
    </source>
</evidence>
<dbReference type="Pfam" id="PF01636">
    <property type="entry name" value="APH"/>
    <property type="match status" value="2"/>
</dbReference>
<gene>
    <name evidence="3" type="ORF">UO65_6079</name>
</gene>
<dbReference type="CDD" id="cd05155">
    <property type="entry name" value="APH_ChoK_like_1"/>
    <property type="match status" value="1"/>
</dbReference>
<proteinExistence type="predicted"/>
<dbReference type="Gene3D" id="3.30.200.20">
    <property type="entry name" value="Phosphorylase Kinase, domain 1"/>
    <property type="match status" value="1"/>
</dbReference>
<evidence type="ECO:0000313" key="3">
    <source>
        <dbReference type="EMBL" id="EWC58651.1"/>
    </source>
</evidence>
<dbReference type="Gene3D" id="3.90.1200.10">
    <property type="match status" value="1"/>
</dbReference>
<accession>W7IQ65</accession>
<protein>
    <submittedName>
        <fullName evidence="3">Phosphotransferase</fullName>
    </submittedName>
</protein>
<dbReference type="InterPro" id="IPR011009">
    <property type="entry name" value="Kinase-like_dom_sf"/>
</dbReference>
<dbReference type="PATRIC" id="fig|909613.9.peg.6079"/>
<feature type="region of interest" description="Disordered" evidence="1">
    <location>
        <begin position="104"/>
        <end position="235"/>
    </location>
</feature>
<dbReference type="PANTHER" id="PTHR21310:SF42">
    <property type="entry name" value="BIFUNCTIONAL AAC_APH"/>
    <property type="match status" value="1"/>
</dbReference>
<organism evidence="3 4">
    <name type="scientific">Actinokineospora spheciospongiae</name>
    <dbReference type="NCBI Taxonomy" id="909613"/>
    <lineage>
        <taxon>Bacteria</taxon>
        <taxon>Bacillati</taxon>
        <taxon>Actinomycetota</taxon>
        <taxon>Actinomycetes</taxon>
        <taxon>Pseudonocardiales</taxon>
        <taxon>Pseudonocardiaceae</taxon>
        <taxon>Actinokineospora</taxon>
    </lineage>
</organism>
<dbReference type="GO" id="GO:0016740">
    <property type="term" value="F:transferase activity"/>
    <property type="evidence" value="ECO:0007669"/>
    <property type="project" value="UniProtKB-KW"/>
</dbReference>
<keyword evidence="4" id="KW-1185">Reference proteome</keyword>
<feature type="domain" description="Aminoglycoside phosphotransferase" evidence="2">
    <location>
        <begin position="34"/>
        <end position="110"/>
    </location>
</feature>
<dbReference type="SUPFAM" id="SSF56112">
    <property type="entry name" value="Protein kinase-like (PK-like)"/>
    <property type="match status" value="2"/>
</dbReference>
<dbReference type="PANTHER" id="PTHR21310">
    <property type="entry name" value="AMINOGLYCOSIDE PHOSPHOTRANSFERASE-RELATED-RELATED"/>
    <property type="match status" value="1"/>
</dbReference>
<dbReference type="Proteomes" id="UP000019277">
    <property type="component" value="Unassembled WGS sequence"/>
</dbReference>
<dbReference type="EMBL" id="AYXG01000232">
    <property type="protein sequence ID" value="EWC58651.1"/>
    <property type="molecule type" value="Genomic_DNA"/>
</dbReference>
<feature type="compositionally biased region" description="Polar residues" evidence="1">
    <location>
        <begin position="174"/>
        <end position="188"/>
    </location>
</feature>
<dbReference type="InterPro" id="IPR051678">
    <property type="entry name" value="AGP_Transferase"/>
</dbReference>
<dbReference type="AlphaFoldDB" id="W7IQ65"/>
<dbReference type="InterPro" id="IPR002575">
    <property type="entry name" value="Aminoglycoside_PTrfase"/>
</dbReference>
<comment type="caution">
    <text evidence="3">The sequence shown here is derived from an EMBL/GenBank/DDBJ whole genome shotgun (WGS) entry which is preliminary data.</text>
</comment>
<name>W7IQ65_9PSEU</name>
<feature type="domain" description="Aminoglycoside phosphotransferase" evidence="2">
    <location>
        <begin position="229"/>
        <end position="376"/>
    </location>
</feature>
<dbReference type="STRING" id="909613.UO65_6079"/>
<evidence type="ECO:0000259" key="2">
    <source>
        <dbReference type="Pfam" id="PF01636"/>
    </source>
</evidence>
<evidence type="ECO:0000256" key="1">
    <source>
        <dbReference type="SAM" id="MobiDB-lite"/>
    </source>
</evidence>
<reference evidence="3 4" key="1">
    <citation type="journal article" date="2014" name="Genome Announc.">
        <title>Draft Genome Sequence of the Antitrypanosomally Active Sponge-Associated Bacterium Actinokineospora sp. Strain EG49.</title>
        <authorList>
            <person name="Harjes J."/>
            <person name="Ryu T."/>
            <person name="Abdelmohsen U.R."/>
            <person name="Moitinho-Silva L."/>
            <person name="Horn H."/>
            <person name="Ravasi T."/>
            <person name="Hentschel U."/>
        </authorList>
    </citation>
    <scope>NUCLEOTIDE SEQUENCE [LARGE SCALE GENOMIC DNA]</scope>
    <source>
        <strain evidence="3 4">EG49</strain>
    </source>
</reference>